<protein>
    <recommendedName>
        <fullName evidence="3">Transcription and mRNA export factor SUS1</fullName>
    </recommendedName>
</protein>
<dbReference type="EMBL" id="AACS02000004">
    <property type="protein sequence ID" value="EAU81666.2"/>
    <property type="molecule type" value="Genomic_DNA"/>
</dbReference>
<dbReference type="KEGG" id="cci:CC1G_02682"/>
<accession>A8PBM4</accession>
<dbReference type="STRING" id="240176.A8PBM4"/>
<evidence type="ECO:0000313" key="2">
    <source>
        <dbReference type="Proteomes" id="UP000001861"/>
    </source>
</evidence>
<keyword evidence="2" id="KW-1185">Reference proteome</keyword>
<dbReference type="GeneID" id="6016851"/>
<dbReference type="Gene3D" id="1.10.246.140">
    <property type="match status" value="1"/>
</dbReference>
<comment type="caution">
    <text evidence="1">The sequence shown here is derived from an EMBL/GenBank/DDBJ whole genome shotgun (WGS) entry which is preliminary data.</text>
</comment>
<organism evidence="1 2">
    <name type="scientific">Coprinopsis cinerea (strain Okayama-7 / 130 / ATCC MYA-4618 / FGSC 9003)</name>
    <name type="common">Inky cap fungus</name>
    <name type="synonym">Hormographiella aspergillata</name>
    <dbReference type="NCBI Taxonomy" id="240176"/>
    <lineage>
        <taxon>Eukaryota</taxon>
        <taxon>Fungi</taxon>
        <taxon>Dikarya</taxon>
        <taxon>Basidiomycota</taxon>
        <taxon>Agaricomycotina</taxon>
        <taxon>Agaricomycetes</taxon>
        <taxon>Agaricomycetidae</taxon>
        <taxon>Agaricales</taxon>
        <taxon>Agaricineae</taxon>
        <taxon>Psathyrellaceae</taxon>
        <taxon>Coprinopsis</taxon>
    </lineage>
</organism>
<dbReference type="HOGENOM" id="CLU_826423_0_0_1"/>
<gene>
    <name evidence="1" type="ORF">CC1G_02682</name>
</gene>
<dbReference type="Proteomes" id="UP000001861">
    <property type="component" value="Unassembled WGS sequence"/>
</dbReference>
<dbReference type="GO" id="GO:0006406">
    <property type="term" value="P:mRNA export from nucleus"/>
    <property type="evidence" value="ECO:0007669"/>
    <property type="project" value="InterPro"/>
</dbReference>
<dbReference type="PANTHER" id="PTHR12514">
    <property type="entry name" value="ENHANCER OF YELLOW 2 TRANSCRIPTION FACTOR"/>
    <property type="match status" value="1"/>
</dbReference>
<dbReference type="Pfam" id="PF10163">
    <property type="entry name" value="EnY2"/>
    <property type="match status" value="1"/>
</dbReference>
<sequence>MAPPPDIQTLYAEIRKRLIESGEWDQIRTTMYARLNESGWIDEVRDQGKEKAREMDPLSFEKLFEEVRPSAQSSMCRSILRRSGGREKVEEEGEWMATACASEPLSRRAFSSIRIAITDLRFATSRLSIYPARHSDPLEPAQNLHHHHECRLLYWVFCVLKRTSLLLRCTVQCGVDQSSQHGEGTRWGRGGERSAASGRNRNPIHILLTRRHSGRPGALGCGTELAGGRAWGSVEEELGVSDFVGVVAEAGEVCEGGGGVVGYVEYVVDCWEGFLGVGPGGEEVGGDWVWFFVWGSRNPLGMEFGFSADVDDDVHPFEVGGGGGSIQGGVRDTKRC</sequence>
<proteinExistence type="predicted"/>
<dbReference type="RefSeq" id="XP_001840219.2">
    <property type="nucleotide sequence ID" value="XM_001840167.2"/>
</dbReference>
<dbReference type="AlphaFoldDB" id="A8PBM4"/>
<reference evidence="1 2" key="1">
    <citation type="journal article" date="2010" name="Proc. Natl. Acad. Sci. U.S.A.">
        <title>Insights into evolution of multicellular fungi from the assembled chromosomes of the mushroom Coprinopsis cinerea (Coprinus cinereus).</title>
        <authorList>
            <person name="Stajich J.E."/>
            <person name="Wilke S.K."/>
            <person name="Ahren D."/>
            <person name="Au C.H."/>
            <person name="Birren B.W."/>
            <person name="Borodovsky M."/>
            <person name="Burns C."/>
            <person name="Canback B."/>
            <person name="Casselton L.A."/>
            <person name="Cheng C.K."/>
            <person name="Deng J."/>
            <person name="Dietrich F.S."/>
            <person name="Fargo D.C."/>
            <person name="Farman M.L."/>
            <person name="Gathman A.C."/>
            <person name="Goldberg J."/>
            <person name="Guigo R."/>
            <person name="Hoegger P.J."/>
            <person name="Hooker J.B."/>
            <person name="Huggins A."/>
            <person name="James T.Y."/>
            <person name="Kamada T."/>
            <person name="Kilaru S."/>
            <person name="Kodira C."/>
            <person name="Kues U."/>
            <person name="Kupfer D."/>
            <person name="Kwan H.S."/>
            <person name="Lomsadze A."/>
            <person name="Li W."/>
            <person name="Lilly W.W."/>
            <person name="Ma L.J."/>
            <person name="Mackey A.J."/>
            <person name="Manning G."/>
            <person name="Martin F."/>
            <person name="Muraguchi H."/>
            <person name="Natvig D.O."/>
            <person name="Palmerini H."/>
            <person name="Ramesh M.A."/>
            <person name="Rehmeyer C.J."/>
            <person name="Roe B.A."/>
            <person name="Shenoy N."/>
            <person name="Stanke M."/>
            <person name="Ter-Hovhannisyan V."/>
            <person name="Tunlid A."/>
            <person name="Velagapudi R."/>
            <person name="Vision T.J."/>
            <person name="Zeng Q."/>
            <person name="Zolan M.E."/>
            <person name="Pukkila P.J."/>
        </authorList>
    </citation>
    <scope>NUCLEOTIDE SEQUENCE [LARGE SCALE GENOMIC DNA]</scope>
    <source>
        <strain evidence="2">Okayama-7 / 130 / ATCC MYA-4618 / FGSC 9003</strain>
    </source>
</reference>
<dbReference type="InterPro" id="IPR018783">
    <property type="entry name" value="TF_ENY2"/>
</dbReference>
<dbReference type="GO" id="GO:0005643">
    <property type="term" value="C:nuclear pore"/>
    <property type="evidence" value="ECO:0007669"/>
    <property type="project" value="InterPro"/>
</dbReference>
<dbReference type="InParanoid" id="A8PBM4"/>
<dbReference type="VEuPathDB" id="FungiDB:CC1G_02682"/>
<evidence type="ECO:0000313" key="1">
    <source>
        <dbReference type="EMBL" id="EAU81666.2"/>
    </source>
</evidence>
<dbReference type="OrthoDB" id="6221744at2759"/>
<name>A8PBM4_COPC7</name>
<dbReference type="GO" id="GO:0000124">
    <property type="term" value="C:SAGA complex"/>
    <property type="evidence" value="ECO:0007669"/>
    <property type="project" value="InterPro"/>
</dbReference>
<evidence type="ECO:0008006" key="3">
    <source>
        <dbReference type="Google" id="ProtNLM"/>
    </source>
</evidence>
<dbReference type="eggNOG" id="ENOG502SDC3">
    <property type="taxonomic scope" value="Eukaryota"/>
</dbReference>
<dbReference type="GO" id="GO:0003713">
    <property type="term" value="F:transcription coactivator activity"/>
    <property type="evidence" value="ECO:0007669"/>
    <property type="project" value="InterPro"/>
</dbReference>
<dbReference type="InterPro" id="IPR038212">
    <property type="entry name" value="TF_EnY2_sf"/>
</dbReference>